<dbReference type="EMBL" id="AMFJ01036118">
    <property type="protein sequence ID" value="EKD25164.1"/>
    <property type="molecule type" value="Genomic_DNA"/>
</dbReference>
<dbReference type="Gene3D" id="3.90.1300.10">
    <property type="entry name" value="Amidase signature (AS) domain"/>
    <property type="match status" value="1"/>
</dbReference>
<accession>K1YIJ6</accession>
<dbReference type="InterPro" id="IPR000120">
    <property type="entry name" value="Amidase"/>
</dbReference>
<protein>
    <recommendedName>
        <fullName evidence="1">Amidase domain-containing protein</fullName>
    </recommendedName>
</protein>
<dbReference type="GO" id="GO:0003824">
    <property type="term" value="F:catalytic activity"/>
    <property type="evidence" value="ECO:0007669"/>
    <property type="project" value="InterPro"/>
</dbReference>
<comment type="caution">
    <text evidence="2">The sequence shown here is derived from an EMBL/GenBank/DDBJ whole genome shotgun (WGS) entry which is preliminary data.</text>
</comment>
<feature type="non-terminal residue" evidence="2">
    <location>
        <position position="414"/>
    </location>
</feature>
<evidence type="ECO:0000313" key="2">
    <source>
        <dbReference type="EMBL" id="EKD25164.1"/>
    </source>
</evidence>
<proteinExistence type="predicted"/>
<dbReference type="SUPFAM" id="SSF75304">
    <property type="entry name" value="Amidase signature (AS) enzymes"/>
    <property type="match status" value="1"/>
</dbReference>
<dbReference type="PANTHER" id="PTHR11895:SF151">
    <property type="entry name" value="GLUTAMYL-TRNA(GLN) AMIDOTRANSFERASE SUBUNIT A"/>
    <property type="match status" value="1"/>
</dbReference>
<dbReference type="InterPro" id="IPR023631">
    <property type="entry name" value="Amidase_dom"/>
</dbReference>
<dbReference type="PANTHER" id="PTHR11895">
    <property type="entry name" value="TRANSAMIDASE"/>
    <property type="match status" value="1"/>
</dbReference>
<feature type="domain" description="Amidase" evidence="1">
    <location>
        <begin position="19"/>
        <end position="414"/>
    </location>
</feature>
<sequence length="414" mass="46164">MNLTLKDYIASDKLKAQDVVATYLETAKKNNADYFSFVRFHEDYAQSRLDEFATRPLKAAPIGIKDIILTQDYITSCWSKILENYVSPYSATCFLNLEKNWWLMIGKTNMDEFAMWSTTETSYFGKTKNVYGTDRIPGWSSGWSAAAVASGACIAALGTDTGGSVRQPAACCGIVGMKPTYGMVSRYGVQSMASSLDQVGVMTKTVDDAEILLKAIAGFDPKDSQSDTKADAFVNAEFIIQNSELTKKLKIGVVKEALWEGLDPKIKKLFLDTIEKLRADGIVVEEISLPMLAYSVPMYYILMPAEVSTNLARFDGIRFGLQSDSTGAETLQKYYESIRSEWFGEEAKRRILLGTFVLSSANYEGYYLKAQKARAELQAEFDMVFANYDIILTPTVPEVSWKLGTRSDDPLKVY</sequence>
<reference evidence="2" key="1">
    <citation type="journal article" date="2012" name="Science">
        <title>Fermentation, hydrogen, and sulfur metabolism in multiple uncultivated bacterial phyla.</title>
        <authorList>
            <person name="Wrighton K.C."/>
            <person name="Thomas B.C."/>
            <person name="Sharon I."/>
            <person name="Miller C.S."/>
            <person name="Castelle C.J."/>
            <person name="VerBerkmoes N.C."/>
            <person name="Wilkins M.J."/>
            <person name="Hettich R.L."/>
            <person name="Lipton M.S."/>
            <person name="Williams K.H."/>
            <person name="Long P.E."/>
            <person name="Banfield J.F."/>
        </authorList>
    </citation>
    <scope>NUCLEOTIDE SEQUENCE [LARGE SCALE GENOMIC DNA]</scope>
</reference>
<gene>
    <name evidence="2" type="ORF">ACD_80C00111G0001</name>
</gene>
<evidence type="ECO:0000259" key="1">
    <source>
        <dbReference type="Pfam" id="PF01425"/>
    </source>
</evidence>
<dbReference type="Pfam" id="PF01425">
    <property type="entry name" value="Amidase"/>
    <property type="match status" value="1"/>
</dbReference>
<dbReference type="AlphaFoldDB" id="K1YIJ6"/>
<name>K1YIJ6_9BACT</name>
<dbReference type="InterPro" id="IPR036928">
    <property type="entry name" value="AS_sf"/>
</dbReference>
<organism evidence="2">
    <name type="scientific">uncultured bacterium</name>
    <name type="common">gcode 4</name>
    <dbReference type="NCBI Taxonomy" id="1234023"/>
    <lineage>
        <taxon>Bacteria</taxon>
        <taxon>environmental samples</taxon>
    </lineage>
</organism>